<reference evidence="5" key="1">
    <citation type="submission" date="2022-06" db="EMBL/GenBank/DDBJ databases">
        <title>Genome public.</title>
        <authorList>
            <person name="Sun Q."/>
        </authorList>
    </citation>
    <scope>NUCLEOTIDE SEQUENCE</scope>
    <source>
        <strain evidence="5">CWNU-1</strain>
    </source>
</reference>
<feature type="region of interest" description="Disordered" evidence="1">
    <location>
        <begin position="25"/>
        <end position="44"/>
    </location>
</feature>
<dbReference type="InterPro" id="IPR006311">
    <property type="entry name" value="TAT_signal"/>
</dbReference>
<dbReference type="InterPro" id="IPR019282">
    <property type="entry name" value="Glycoamylase-like_cons_dom"/>
</dbReference>
<evidence type="ECO:0000259" key="3">
    <source>
        <dbReference type="Pfam" id="PF10091"/>
    </source>
</evidence>
<keyword evidence="2" id="KW-0732">Signal</keyword>
<evidence type="ECO:0000256" key="1">
    <source>
        <dbReference type="SAM" id="MobiDB-lite"/>
    </source>
</evidence>
<name>A0ABT0UG90_9ACTN</name>
<sequence>MRRRTLIQTMGATLGATALTPALAGPALADGSPQPAGHRGRPKCDERLTRRDRATLRRYAADTWRSLDALVSPETGLPGGFIDAELTTRGHQTGPTPFGTYLWCATAAWKIGLITRRQARDRVRRTLTALSQIAYHAPSGMFHRWYDPYTGDFKDDTLASRFVSSVDNAWTATGLMVVERAFPELNVQIRALLDRMDFDWFYVPNAPGGNVGGGLMRGGFYDVPTGGTPPTVHDPVRGVYYTPGTYGAMGETRQVTYVAMALGQVPDQAYFGQNRSFPPTRVDQETKPSGFWQTYRGVRVWEGAYEYRGMKVMPTWGGSMFEFLMSNLFVPEEVWGPDSWGVNLPLAVRSQIEHGLEEAQYGYWGFSPCNNPAGGYRVYGVDAIGINRAGYSSDQENTLVDPGFDGHRPPAPPPANYGDGVVTPHAAFLALRYAPREAIDNLRKLERDFDCYGPGGFYDSIAVRSGQMSREHLTLDQGMVMAALGNALAGDVLRDLFTAGRSTQLRSCIAEERFAAAPRV</sequence>
<feature type="domain" description="Glycoamylase-like" evidence="3">
    <location>
        <begin position="293"/>
        <end position="497"/>
    </location>
</feature>
<evidence type="ECO:0000313" key="5">
    <source>
        <dbReference type="EMBL" id="MCM2387434.1"/>
    </source>
</evidence>
<evidence type="ECO:0000256" key="2">
    <source>
        <dbReference type="SAM" id="SignalP"/>
    </source>
</evidence>
<protein>
    <submittedName>
        <fullName evidence="5">DUF3131 domain-containing protein</fullName>
    </submittedName>
</protein>
<organism evidence="5 6">
    <name type="scientific">Streptomyces albipurpureus</name>
    <dbReference type="NCBI Taxonomy" id="2897419"/>
    <lineage>
        <taxon>Bacteria</taxon>
        <taxon>Bacillati</taxon>
        <taxon>Actinomycetota</taxon>
        <taxon>Actinomycetes</taxon>
        <taxon>Kitasatosporales</taxon>
        <taxon>Streptomycetaceae</taxon>
        <taxon>Streptomyces</taxon>
    </lineage>
</organism>
<dbReference type="Gene3D" id="1.50.10.140">
    <property type="match status" value="1"/>
</dbReference>
<comment type="caution">
    <text evidence="5">The sequence shown here is derived from an EMBL/GenBank/DDBJ whole genome shotgun (WGS) entry which is preliminary data.</text>
</comment>
<dbReference type="Proteomes" id="UP001431429">
    <property type="component" value="Unassembled WGS sequence"/>
</dbReference>
<feature type="chain" id="PRO_5047214622" evidence="2">
    <location>
        <begin position="30"/>
        <end position="520"/>
    </location>
</feature>
<dbReference type="InterPro" id="IPR021478">
    <property type="entry name" value="DUF3131"/>
</dbReference>
<accession>A0ABT0UG90</accession>
<keyword evidence="6" id="KW-1185">Reference proteome</keyword>
<evidence type="ECO:0000313" key="6">
    <source>
        <dbReference type="Proteomes" id="UP001431429"/>
    </source>
</evidence>
<dbReference type="EMBL" id="JAMQAW010000003">
    <property type="protein sequence ID" value="MCM2387434.1"/>
    <property type="molecule type" value="Genomic_DNA"/>
</dbReference>
<dbReference type="RefSeq" id="WP_250917798.1">
    <property type="nucleotide sequence ID" value="NZ_JAMQAW010000003.1"/>
</dbReference>
<feature type="domain" description="DUF3131" evidence="4">
    <location>
        <begin position="58"/>
        <end position="198"/>
    </location>
</feature>
<dbReference type="PROSITE" id="PS51318">
    <property type="entry name" value="TAT"/>
    <property type="match status" value="1"/>
</dbReference>
<feature type="signal peptide" evidence="2">
    <location>
        <begin position="1"/>
        <end position="29"/>
    </location>
</feature>
<gene>
    <name evidence="5" type="ORF">NBG84_03755</name>
</gene>
<evidence type="ECO:0000259" key="4">
    <source>
        <dbReference type="Pfam" id="PF11329"/>
    </source>
</evidence>
<dbReference type="Pfam" id="PF11329">
    <property type="entry name" value="DUF3131"/>
    <property type="match status" value="1"/>
</dbReference>
<dbReference type="Pfam" id="PF10091">
    <property type="entry name" value="Glycoamylase"/>
    <property type="match status" value="1"/>
</dbReference>
<proteinExistence type="predicted"/>